<dbReference type="EMBL" id="CAKLBY020000066">
    <property type="protein sequence ID" value="CAK7922971.1"/>
    <property type="molecule type" value="Genomic_DNA"/>
</dbReference>
<name>A0AAV1TNH5_9STRA</name>
<sequence>MGPAQSCTDSKKLLSGRRAQSSKQAVGTLIESRAWKPAGRSDVRVRVVVKLLL</sequence>
<evidence type="ECO:0000256" key="1">
    <source>
        <dbReference type="SAM" id="MobiDB-lite"/>
    </source>
</evidence>
<feature type="region of interest" description="Disordered" evidence="1">
    <location>
        <begin position="1"/>
        <end position="23"/>
    </location>
</feature>
<evidence type="ECO:0000313" key="2">
    <source>
        <dbReference type="EMBL" id="CAK7922971.1"/>
    </source>
</evidence>
<comment type="caution">
    <text evidence="2">The sequence shown here is derived from an EMBL/GenBank/DDBJ whole genome shotgun (WGS) entry which is preliminary data.</text>
</comment>
<dbReference type="Proteomes" id="UP001162060">
    <property type="component" value="Unassembled WGS sequence"/>
</dbReference>
<dbReference type="AlphaFoldDB" id="A0AAV1TNH5"/>
<reference evidence="2" key="1">
    <citation type="submission" date="2024-01" db="EMBL/GenBank/DDBJ databases">
        <authorList>
            <person name="Webb A."/>
        </authorList>
    </citation>
    <scope>NUCLEOTIDE SEQUENCE</scope>
    <source>
        <strain evidence="2">Pm1</strain>
    </source>
</reference>
<evidence type="ECO:0000313" key="3">
    <source>
        <dbReference type="Proteomes" id="UP001162060"/>
    </source>
</evidence>
<proteinExistence type="predicted"/>
<organism evidence="2 3">
    <name type="scientific">Peronospora matthiolae</name>
    <dbReference type="NCBI Taxonomy" id="2874970"/>
    <lineage>
        <taxon>Eukaryota</taxon>
        <taxon>Sar</taxon>
        <taxon>Stramenopiles</taxon>
        <taxon>Oomycota</taxon>
        <taxon>Peronosporomycetes</taxon>
        <taxon>Peronosporales</taxon>
        <taxon>Peronosporaceae</taxon>
        <taxon>Peronospora</taxon>
    </lineage>
</organism>
<protein>
    <submittedName>
        <fullName evidence="2">Uncharacterized protein</fullName>
    </submittedName>
</protein>
<gene>
    <name evidence="2" type="ORF">PM001_LOCUS8142</name>
</gene>
<accession>A0AAV1TNH5</accession>